<organism evidence="1 2">
    <name type="scientific">Naganishia cerealis</name>
    <dbReference type="NCBI Taxonomy" id="610337"/>
    <lineage>
        <taxon>Eukaryota</taxon>
        <taxon>Fungi</taxon>
        <taxon>Dikarya</taxon>
        <taxon>Basidiomycota</taxon>
        <taxon>Agaricomycotina</taxon>
        <taxon>Tremellomycetes</taxon>
        <taxon>Filobasidiales</taxon>
        <taxon>Filobasidiaceae</taxon>
        <taxon>Naganishia</taxon>
    </lineage>
</organism>
<name>A0ACC2W5Z4_9TREE</name>
<comment type="caution">
    <text evidence="1">The sequence shown here is derived from an EMBL/GenBank/DDBJ whole genome shotgun (WGS) entry which is preliminary data.</text>
</comment>
<evidence type="ECO:0000313" key="1">
    <source>
        <dbReference type="EMBL" id="KAJ9107155.1"/>
    </source>
</evidence>
<protein>
    <submittedName>
        <fullName evidence="1">Uncharacterized protein</fullName>
    </submittedName>
</protein>
<accession>A0ACC2W5Z4</accession>
<evidence type="ECO:0000313" key="2">
    <source>
        <dbReference type="Proteomes" id="UP001241377"/>
    </source>
</evidence>
<sequence length="348" mass="39260">MIDGFHRRYSIFRLSPNVAAMTATMSSIDSSLVQEPSLPPLNGILTATKDATTPAATPSSHATISLDTYDEEQVRLMEERCILVTPSDEAYGEGSKKTCHLMANIRGPEALLHRAFSVFLFRPTDGRLLLQKRAAEKITFPNMWTNTCCSHPLSTAGEREERGQMGVRRAACRKLPHELGTKPSELQPQDFTYLTRIHYLAPCEVDEQTGDEGVWGEHEIDYILFATKDVTLDLNPNEVSDATYVSEQELRAMFDDSGMCARSPLAFSLSRGCTRKSNLFNWYPPVNSFTPWFKLICRDLLFPWWSLMLSRSRQAGWEYDTQTDKWISGQVSAAVLESEVKDVVMKLV</sequence>
<dbReference type="Proteomes" id="UP001241377">
    <property type="component" value="Unassembled WGS sequence"/>
</dbReference>
<proteinExistence type="predicted"/>
<reference evidence="1" key="1">
    <citation type="submission" date="2023-04" db="EMBL/GenBank/DDBJ databases">
        <title>Draft Genome sequencing of Naganishia species isolated from polar environments using Oxford Nanopore Technology.</title>
        <authorList>
            <person name="Leo P."/>
            <person name="Venkateswaran K."/>
        </authorList>
    </citation>
    <scope>NUCLEOTIDE SEQUENCE</scope>
    <source>
        <strain evidence="1">MNA-CCFEE 5261</strain>
    </source>
</reference>
<gene>
    <name evidence="1" type="ORF">QFC19_002815</name>
</gene>
<dbReference type="EMBL" id="JASBWR010000025">
    <property type="protein sequence ID" value="KAJ9107155.1"/>
    <property type="molecule type" value="Genomic_DNA"/>
</dbReference>
<keyword evidence="2" id="KW-1185">Reference proteome</keyword>